<dbReference type="PANTHER" id="PTHR11014:SF63">
    <property type="entry name" value="METALLOPEPTIDASE, PUTATIVE (AFU_ORTHOLOGUE AFUA_6G09600)-RELATED"/>
    <property type="match status" value="1"/>
</dbReference>
<feature type="binding site" evidence="1">
    <location>
        <position position="373"/>
    </location>
    <ligand>
        <name>Mn(2+)</name>
        <dbReference type="ChEBI" id="CHEBI:29035"/>
        <label>2</label>
    </ligand>
</feature>
<feature type="binding site" evidence="1">
    <location>
        <position position="145"/>
    </location>
    <ligand>
        <name>Mn(2+)</name>
        <dbReference type="ChEBI" id="CHEBI:29035"/>
        <label>2</label>
    </ligand>
</feature>
<dbReference type="EC" id="3.5.1.14" evidence="3"/>
<dbReference type="Pfam" id="PF01546">
    <property type="entry name" value="Peptidase_M20"/>
    <property type="match status" value="1"/>
</dbReference>
<evidence type="ECO:0000256" key="1">
    <source>
        <dbReference type="PIRSR" id="PIRSR005962-1"/>
    </source>
</evidence>
<dbReference type="Gene3D" id="3.40.630.10">
    <property type="entry name" value="Zn peptidases"/>
    <property type="match status" value="1"/>
</dbReference>
<dbReference type="NCBIfam" id="TIGR01891">
    <property type="entry name" value="amidohydrolases"/>
    <property type="match status" value="1"/>
</dbReference>
<dbReference type="SUPFAM" id="SSF53187">
    <property type="entry name" value="Zn-dependent exopeptidases"/>
    <property type="match status" value="1"/>
</dbReference>
<feature type="binding site" evidence="1">
    <location>
        <position position="109"/>
    </location>
    <ligand>
        <name>Mn(2+)</name>
        <dbReference type="ChEBI" id="CHEBI:29035"/>
        <label>2</label>
    </ligand>
</feature>
<comment type="cofactor">
    <cofactor evidence="1">
        <name>Mn(2+)</name>
        <dbReference type="ChEBI" id="CHEBI:29035"/>
    </cofactor>
    <text evidence="1">The Mn(2+) ion enhances activity.</text>
</comment>
<feature type="binding site" evidence="1">
    <location>
        <position position="170"/>
    </location>
    <ligand>
        <name>Mn(2+)</name>
        <dbReference type="ChEBI" id="CHEBI:29035"/>
        <label>2</label>
    </ligand>
</feature>
<proteinExistence type="predicted"/>
<dbReference type="EMBL" id="KC503307">
    <property type="protein sequence ID" value="AGT02473.1"/>
    <property type="molecule type" value="Genomic_DNA"/>
</dbReference>
<evidence type="ECO:0000259" key="2">
    <source>
        <dbReference type="Pfam" id="PF07687"/>
    </source>
</evidence>
<reference evidence="3" key="1">
    <citation type="submission" date="2013-01" db="EMBL/GenBank/DDBJ databases">
        <title>Genomic Cooperation Between Trypanosomatids and Their Bacterial Endosymbionts in the Synthesis of Essential Amino Acids Heavily Influenced by Multiple Lateral Gene Transfer Events.</title>
        <authorList>
            <person name="Alves J.M.P."/>
            <person name="Klein C."/>
            <person name="Maia da Silva F."/>
            <person name="Costa Martins A.G."/>
            <person name="Serrano M.G."/>
            <person name="Buck G.A."/>
            <person name="Vasconcelos A.T.R."/>
            <person name="France-Sagot M."/>
            <person name="Teixeira M.M.G."/>
            <person name="Motta M.C.M."/>
            <person name="Camargo E.P."/>
        </authorList>
    </citation>
    <scope>NUCLEOTIDE SEQUENCE</scope>
</reference>
<keyword evidence="1" id="KW-0464">Manganese</keyword>
<dbReference type="GO" id="GO:0004046">
    <property type="term" value="F:aminoacylase activity"/>
    <property type="evidence" value="ECO:0007669"/>
    <property type="project" value="UniProtKB-EC"/>
</dbReference>
<dbReference type="Gene3D" id="3.30.70.360">
    <property type="match status" value="1"/>
</dbReference>
<name>U5KLY5_9TRYP</name>
<dbReference type="PANTHER" id="PTHR11014">
    <property type="entry name" value="PEPTIDASE M20 FAMILY MEMBER"/>
    <property type="match status" value="1"/>
</dbReference>
<dbReference type="SUPFAM" id="SSF55031">
    <property type="entry name" value="Bacterial exopeptidase dimerisation domain"/>
    <property type="match status" value="1"/>
</dbReference>
<keyword evidence="3" id="KW-0378">Hydrolase</keyword>
<dbReference type="Pfam" id="PF07687">
    <property type="entry name" value="M20_dimer"/>
    <property type="match status" value="1"/>
</dbReference>
<dbReference type="AlphaFoldDB" id="U5KLY5"/>
<feature type="domain" description="Peptidase M20 dimerisation" evidence="2">
    <location>
        <begin position="192"/>
        <end position="291"/>
    </location>
</feature>
<dbReference type="InterPro" id="IPR017439">
    <property type="entry name" value="Amidohydrolase"/>
</dbReference>
<keyword evidence="1" id="KW-0479">Metal-binding</keyword>
<dbReference type="VEuPathDB" id="TriTrypDB:ADEAN_000134700"/>
<dbReference type="InterPro" id="IPR036264">
    <property type="entry name" value="Bact_exopeptidase_dim_dom"/>
</dbReference>
<dbReference type="GO" id="GO:0046872">
    <property type="term" value="F:metal ion binding"/>
    <property type="evidence" value="ECO:0007669"/>
    <property type="project" value="UniProtKB-KW"/>
</dbReference>
<protein>
    <submittedName>
        <fullName evidence="3">Aminoacylase</fullName>
        <ecNumber evidence="3">3.5.1.14</ecNumber>
    </submittedName>
</protein>
<evidence type="ECO:0000313" key="3">
    <source>
        <dbReference type="EMBL" id="AGT02473.1"/>
    </source>
</evidence>
<sequence length="400" mass="43986">MYTREQIEERAKAVFPQVVEWRRYVHERPEISFEEEQTADYVEAELHKMDVHKKLRLSRPVPQAVMADLVGEGGEGPVIALRADIDALPVQEETDVPFRSKVAGKMHACGHDTHMAMLMGTVKLAVEDVQHIKGTVRFIFQHAEELAPGGAQQLVDAGVMKGVKYIFALHVIPPSCLPTGAVLLKSGAMYTGSAPVEVTVKGKGGHASSPEASIDPVPIAAQIVSNIQSVVTRRFAAGDAPVVTITNFSTSSDSFNVIADSVNIKISIRYRNSEVVEPLKQYLTQVFNHTCEGNGATCVISWKAGYDVTVNDEEAFKISEKVAQEMIGEEKIVRPTKPLGPSEDFSAYLKCCPGNYYCVGIYNEAEGCVYNNHHPLFKVDEEVFKVGVKMHFAHIQSLLM</sequence>
<accession>U5KLY5</accession>
<dbReference type="InterPro" id="IPR011650">
    <property type="entry name" value="Peptidase_M20_dimer"/>
</dbReference>
<dbReference type="InterPro" id="IPR002933">
    <property type="entry name" value="Peptidase_M20"/>
</dbReference>
<organism evidence="3">
    <name type="scientific">Angomonas deanei</name>
    <dbReference type="NCBI Taxonomy" id="59799"/>
    <lineage>
        <taxon>Eukaryota</taxon>
        <taxon>Discoba</taxon>
        <taxon>Euglenozoa</taxon>
        <taxon>Kinetoplastea</taxon>
        <taxon>Metakinetoplastina</taxon>
        <taxon>Trypanosomatida</taxon>
        <taxon>Trypanosomatidae</taxon>
        <taxon>Strigomonadinae</taxon>
        <taxon>Angomonas</taxon>
    </lineage>
</organism>
<feature type="binding site" evidence="1">
    <location>
        <position position="111"/>
    </location>
    <ligand>
        <name>Mn(2+)</name>
        <dbReference type="ChEBI" id="CHEBI:29035"/>
        <label>2</label>
    </ligand>
</feature>
<dbReference type="PIRSF" id="PIRSF005962">
    <property type="entry name" value="Pept_M20D_amidohydro"/>
    <property type="match status" value="1"/>
</dbReference>